<feature type="compositionally biased region" description="Polar residues" evidence="1">
    <location>
        <begin position="120"/>
        <end position="138"/>
    </location>
</feature>
<feature type="compositionally biased region" description="Low complexity" evidence="1">
    <location>
        <begin position="95"/>
        <end position="115"/>
    </location>
</feature>
<dbReference type="EMBL" id="CP036295">
    <property type="protein sequence ID" value="QCC86695.1"/>
    <property type="molecule type" value="Genomic_DNA"/>
</dbReference>
<dbReference type="Proteomes" id="UP000297065">
    <property type="component" value="Chromosome"/>
</dbReference>
<reference evidence="2 3" key="1">
    <citation type="submission" date="2019-02" db="EMBL/GenBank/DDBJ databases">
        <title>Complete Genome Sequence of Desulfovibrio desulfuricans IC1, a Sulfonate Utilizing Anaerobe.</title>
        <authorList>
            <person name="Day L.A."/>
            <person name="De Leon K.B."/>
            <person name="Wall J.D."/>
        </authorList>
    </citation>
    <scope>NUCLEOTIDE SEQUENCE [LARGE SCALE GENOMIC DNA]</scope>
    <source>
        <strain evidence="2 3">IC1</strain>
    </source>
</reference>
<proteinExistence type="predicted"/>
<evidence type="ECO:0000313" key="2">
    <source>
        <dbReference type="EMBL" id="QCC86695.1"/>
    </source>
</evidence>
<organism evidence="2 3">
    <name type="scientific">Desulfovibrio desulfuricans</name>
    <dbReference type="NCBI Taxonomy" id="876"/>
    <lineage>
        <taxon>Bacteria</taxon>
        <taxon>Pseudomonadati</taxon>
        <taxon>Thermodesulfobacteriota</taxon>
        <taxon>Desulfovibrionia</taxon>
        <taxon>Desulfovibrionales</taxon>
        <taxon>Desulfovibrionaceae</taxon>
        <taxon>Desulfovibrio</taxon>
    </lineage>
</organism>
<feature type="region of interest" description="Disordered" evidence="1">
    <location>
        <begin position="38"/>
        <end position="143"/>
    </location>
</feature>
<accession>A0A4P7UJN5</accession>
<dbReference type="OrthoDB" id="5460870at2"/>
<dbReference type="AlphaFoldDB" id="A0A4P7UJN5"/>
<evidence type="ECO:0000313" key="3">
    <source>
        <dbReference type="Proteomes" id="UP000297065"/>
    </source>
</evidence>
<protein>
    <submittedName>
        <fullName evidence="2">Uncharacterized protein</fullName>
    </submittedName>
</protein>
<sequence>MAFAFVNPISALWQRRGLTTLLMPEGYNAFAAPQQEHARAVHANGQAAPRPGQAYSAQPRAGQPVRERQPWPQSAPQSAAGMHGGANQDTPPRQRPQTAGQPAPQAAASQHAAQKPDQRSAVQPQSNEPRQSADQPAGSSWLPLPPHVWPAPWQTRLTQTRPGPVLWTYWNLGPDLCDPQTPGRLERRLFLQRLLQDLGHPAGTHTFWPSCLPPDPAALPAPDAAGVDQPYAANPDVFWSGAMQLKARGVVVMGSAAANAVALPGGLRPPQQIRHRGKLVWVLWDVDNLLRSDQRYASMLALLREALRHILR</sequence>
<gene>
    <name evidence="2" type="ORF">DDIC_12565</name>
</gene>
<dbReference type="RefSeq" id="WP_136400758.1">
    <property type="nucleotide sequence ID" value="NZ_CP036295.1"/>
</dbReference>
<name>A0A4P7UJN5_DESDE</name>
<evidence type="ECO:0000256" key="1">
    <source>
        <dbReference type="SAM" id="MobiDB-lite"/>
    </source>
</evidence>